<protein>
    <recommendedName>
        <fullName evidence="3">Core-binding (CB) domain-containing protein</fullName>
    </recommendedName>
</protein>
<evidence type="ECO:0008006" key="3">
    <source>
        <dbReference type="Google" id="ProtNLM"/>
    </source>
</evidence>
<dbReference type="RefSeq" id="WP_053061136.1">
    <property type="nucleotide sequence ID" value="NZ_LECT01000019.1"/>
</dbReference>
<keyword evidence="2" id="KW-1185">Reference proteome</keyword>
<dbReference type="EMBL" id="LECT01000019">
    <property type="protein sequence ID" value="KLU05380.1"/>
    <property type="molecule type" value="Genomic_DNA"/>
</dbReference>
<dbReference type="STRING" id="595434.RISK_002587"/>
<dbReference type="Proteomes" id="UP000036367">
    <property type="component" value="Unassembled WGS sequence"/>
</dbReference>
<gene>
    <name evidence="1" type="ORF">RISK_002587</name>
</gene>
<reference evidence="1" key="1">
    <citation type="submission" date="2015-05" db="EMBL/GenBank/DDBJ databases">
        <title>Permanent draft genome of Rhodopirellula islandicus K833.</title>
        <authorList>
            <person name="Kizina J."/>
            <person name="Richter M."/>
            <person name="Glockner F.O."/>
            <person name="Harder J."/>
        </authorList>
    </citation>
    <scope>NUCLEOTIDE SEQUENCE [LARGE SCALE GENOMIC DNA]</scope>
    <source>
        <strain evidence="1">K833</strain>
    </source>
</reference>
<organism evidence="1 2">
    <name type="scientific">Rhodopirellula islandica</name>
    <dbReference type="NCBI Taxonomy" id="595434"/>
    <lineage>
        <taxon>Bacteria</taxon>
        <taxon>Pseudomonadati</taxon>
        <taxon>Planctomycetota</taxon>
        <taxon>Planctomycetia</taxon>
        <taxon>Pirellulales</taxon>
        <taxon>Pirellulaceae</taxon>
        <taxon>Rhodopirellula</taxon>
    </lineage>
</organism>
<accession>A0A0J1BFQ4</accession>
<dbReference type="OrthoDB" id="283547at2"/>
<evidence type="ECO:0000313" key="1">
    <source>
        <dbReference type="EMBL" id="KLU05380.1"/>
    </source>
</evidence>
<evidence type="ECO:0000313" key="2">
    <source>
        <dbReference type="Proteomes" id="UP000036367"/>
    </source>
</evidence>
<sequence length="164" mass="18574">MGRPKKAMPEYRFHVSGQAVVTLSGKTFYLGQHNSPESRARYLSLLQTYNENGLRMPDDVPTQQKETVLTVECVTAEFREYAEKKYTNNKSHLNRMLNLCNLLDDEYGNTPAAEFGPRKLSAIRDLFVASGNSRSYSNCQTRNIAYIFKHAVSRELVPATVGEC</sequence>
<proteinExistence type="predicted"/>
<dbReference type="PATRIC" id="fig|595434.4.peg.2466"/>
<dbReference type="AlphaFoldDB" id="A0A0J1BFQ4"/>
<comment type="caution">
    <text evidence="1">The sequence shown here is derived from an EMBL/GenBank/DDBJ whole genome shotgun (WGS) entry which is preliminary data.</text>
</comment>
<name>A0A0J1BFQ4_RHOIS</name>